<comment type="caution">
    <text evidence="1">The sequence shown here is derived from an EMBL/GenBank/DDBJ whole genome shotgun (WGS) entry which is preliminary data.</text>
</comment>
<evidence type="ECO:0000313" key="2">
    <source>
        <dbReference type="Proteomes" id="UP001066276"/>
    </source>
</evidence>
<accession>A0AAV7TW19</accession>
<keyword evidence="2" id="KW-1185">Reference proteome</keyword>
<dbReference type="AlphaFoldDB" id="A0AAV7TW19"/>
<sequence length="74" mass="7599">MPLPPFAPWPSPSEPWCHIAALAPCTASGSHRYRAPPAAAGMHKTPGRLLLLPQPVCSGGAPPPSLALRPSVSA</sequence>
<reference evidence="1" key="1">
    <citation type="journal article" date="2022" name="bioRxiv">
        <title>Sequencing and chromosome-scale assembly of the giantPleurodeles waltlgenome.</title>
        <authorList>
            <person name="Brown T."/>
            <person name="Elewa A."/>
            <person name="Iarovenko S."/>
            <person name="Subramanian E."/>
            <person name="Araus A.J."/>
            <person name="Petzold A."/>
            <person name="Susuki M."/>
            <person name="Suzuki K.-i.T."/>
            <person name="Hayashi T."/>
            <person name="Toyoda A."/>
            <person name="Oliveira C."/>
            <person name="Osipova E."/>
            <person name="Leigh N.D."/>
            <person name="Simon A."/>
            <person name="Yun M.H."/>
        </authorList>
    </citation>
    <scope>NUCLEOTIDE SEQUENCE</scope>
    <source>
        <strain evidence="1">20211129_DDA</strain>
        <tissue evidence="1">Liver</tissue>
    </source>
</reference>
<dbReference type="EMBL" id="JANPWB010000006">
    <property type="protein sequence ID" value="KAJ1180665.1"/>
    <property type="molecule type" value="Genomic_DNA"/>
</dbReference>
<evidence type="ECO:0000313" key="1">
    <source>
        <dbReference type="EMBL" id="KAJ1180665.1"/>
    </source>
</evidence>
<protein>
    <submittedName>
        <fullName evidence="1">Uncharacterized protein</fullName>
    </submittedName>
</protein>
<organism evidence="1 2">
    <name type="scientific">Pleurodeles waltl</name>
    <name type="common">Iberian ribbed newt</name>
    <dbReference type="NCBI Taxonomy" id="8319"/>
    <lineage>
        <taxon>Eukaryota</taxon>
        <taxon>Metazoa</taxon>
        <taxon>Chordata</taxon>
        <taxon>Craniata</taxon>
        <taxon>Vertebrata</taxon>
        <taxon>Euteleostomi</taxon>
        <taxon>Amphibia</taxon>
        <taxon>Batrachia</taxon>
        <taxon>Caudata</taxon>
        <taxon>Salamandroidea</taxon>
        <taxon>Salamandridae</taxon>
        <taxon>Pleurodelinae</taxon>
        <taxon>Pleurodeles</taxon>
    </lineage>
</organism>
<name>A0AAV7TW19_PLEWA</name>
<gene>
    <name evidence="1" type="ORF">NDU88_005883</name>
</gene>
<proteinExistence type="predicted"/>
<dbReference type="Proteomes" id="UP001066276">
    <property type="component" value="Chromosome 3_2"/>
</dbReference>